<comment type="catalytic activity">
    <reaction evidence="9 10">
        <text>nicotinate beta-D-ribonucleotide + ATP + H(+) = deamido-NAD(+) + diphosphate</text>
        <dbReference type="Rhea" id="RHEA:22860"/>
        <dbReference type="ChEBI" id="CHEBI:15378"/>
        <dbReference type="ChEBI" id="CHEBI:30616"/>
        <dbReference type="ChEBI" id="CHEBI:33019"/>
        <dbReference type="ChEBI" id="CHEBI:57502"/>
        <dbReference type="ChEBI" id="CHEBI:58437"/>
        <dbReference type="EC" id="2.7.7.18"/>
    </reaction>
</comment>
<dbReference type="CDD" id="cd02165">
    <property type="entry name" value="NMNAT"/>
    <property type="match status" value="1"/>
</dbReference>
<dbReference type="GO" id="GO:0009435">
    <property type="term" value="P:NAD+ biosynthetic process"/>
    <property type="evidence" value="ECO:0007669"/>
    <property type="project" value="UniProtKB-UniRule"/>
</dbReference>
<evidence type="ECO:0000256" key="9">
    <source>
        <dbReference type="ARBA" id="ARBA00048721"/>
    </source>
</evidence>
<dbReference type="UniPathway" id="UPA00253">
    <property type="reaction ID" value="UER00332"/>
</dbReference>
<comment type="function">
    <text evidence="1 10">Catalyzes the reversible adenylation of nicotinate mononucleotide (NaMN) to nicotinic acid adenine dinucleotide (NaAD).</text>
</comment>
<dbReference type="EMBL" id="FTOD01000003">
    <property type="protein sequence ID" value="SIS65620.1"/>
    <property type="molecule type" value="Genomic_DNA"/>
</dbReference>
<evidence type="ECO:0000256" key="7">
    <source>
        <dbReference type="ARBA" id="ARBA00022840"/>
    </source>
</evidence>
<dbReference type="InterPro" id="IPR014729">
    <property type="entry name" value="Rossmann-like_a/b/a_fold"/>
</dbReference>
<comment type="similarity">
    <text evidence="10">Belongs to the NadD family.</text>
</comment>
<organism evidence="12 13">
    <name type="scientific">Kroppenstedtia eburnea</name>
    <dbReference type="NCBI Taxonomy" id="714067"/>
    <lineage>
        <taxon>Bacteria</taxon>
        <taxon>Bacillati</taxon>
        <taxon>Bacillota</taxon>
        <taxon>Bacilli</taxon>
        <taxon>Bacillales</taxon>
        <taxon>Thermoactinomycetaceae</taxon>
        <taxon>Kroppenstedtia</taxon>
    </lineage>
</organism>
<keyword evidence="4 10" id="KW-0808">Transferase</keyword>
<dbReference type="AlphaFoldDB" id="A0A1N7KW32"/>
<feature type="domain" description="Cytidyltransferase-like" evidence="11">
    <location>
        <begin position="9"/>
        <end position="172"/>
    </location>
</feature>
<dbReference type="Pfam" id="PF01467">
    <property type="entry name" value="CTP_transf_like"/>
    <property type="match status" value="1"/>
</dbReference>
<keyword evidence="5 10" id="KW-0548">Nucleotidyltransferase</keyword>
<dbReference type="RefSeq" id="WP_009709501.1">
    <property type="nucleotide sequence ID" value="NZ_CP048103.1"/>
</dbReference>
<evidence type="ECO:0000256" key="8">
    <source>
        <dbReference type="ARBA" id="ARBA00023027"/>
    </source>
</evidence>
<protein>
    <recommendedName>
        <fullName evidence="10">Probable nicotinate-nucleotide adenylyltransferase</fullName>
        <ecNumber evidence="10">2.7.7.18</ecNumber>
    </recommendedName>
    <alternativeName>
        <fullName evidence="10">Deamido-NAD(+) diphosphorylase</fullName>
    </alternativeName>
    <alternativeName>
        <fullName evidence="10">Deamido-NAD(+) pyrophosphorylase</fullName>
    </alternativeName>
    <alternativeName>
        <fullName evidence="10">Nicotinate mononucleotide adenylyltransferase</fullName>
        <shortName evidence="10">NaMN adenylyltransferase</shortName>
    </alternativeName>
</protein>
<dbReference type="NCBIfam" id="NF000840">
    <property type="entry name" value="PRK00071.1-3"/>
    <property type="match status" value="1"/>
</dbReference>
<accession>A0A1N7KW32</accession>
<dbReference type="PANTHER" id="PTHR39321:SF3">
    <property type="entry name" value="PHOSPHOPANTETHEINE ADENYLYLTRANSFERASE"/>
    <property type="match status" value="1"/>
</dbReference>
<sequence>MKKGKKIGIYGGTFDPIHIGHLIMAEQARQAAGLEEVRFVPAPTPPHKQGVSASAEDRFAMVERAVEDHPSFRVSRVEMDRSGPSYTADTVRLLCREEPDTRFFLIVGADMVLDLPRWVRIEEILASVEVIGLMRPGVKLDMGRIPDHIKDRVTWVREGVSMNLSSTWIRERVAAGGSVRYLVPEPVRQYMEEHRLYETR</sequence>
<evidence type="ECO:0000256" key="3">
    <source>
        <dbReference type="ARBA" id="ARBA00022642"/>
    </source>
</evidence>
<dbReference type="Gene3D" id="3.40.50.620">
    <property type="entry name" value="HUPs"/>
    <property type="match status" value="1"/>
</dbReference>
<dbReference type="NCBIfam" id="NF000841">
    <property type="entry name" value="PRK00071.1-4"/>
    <property type="match status" value="1"/>
</dbReference>
<dbReference type="InterPro" id="IPR005248">
    <property type="entry name" value="NadD/NMNAT"/>
</dbReference>
<gene>
    <name evidence="10" type="primary">nadD</name>
    <name evidence="12" type="ORF">SAMN05421790_103294</name>
</gene>
<dbReference type="PANTHER" id="PTHR39321">
    <property type="entry name" value="NICOTINATE-NUCLEOTIDE ADENYLYLTRANSFERASE-RELATED"/>
    <property type="match status" value="1"/>
</dbReference>
<keyword evidence="8 10" id="KW-0520">NAD</keyword>
<dbReference type="GO" id="GO:0005524">
    <property type="term" value="F:ATP binding"/>
    <property type="evidence" value="ECO:0007669"/>
    <property type="project" value="UniProtKB-KW"/>
</dbReference>
<evidence type="ECO:0000313" key="12">
    <source>
        <dbReference type="EMBL" id="SIS65620.1"/>
    </source>
</evidence>
<keyword evidence="13" id="KW-1185">Reference proteome</keyword>
<reference evidence="13" key="1">
    <citation type="submission" date="2017-01" db="EMBL/GenBank/DDBJ databases">
        <authorList>
            <person name="Varghese N."/>
            <person name="Submissions S."/>
        </authorList>
    </citation>
    <scope>NUCLEOTIDE SEQUENCE [LARGE SCALE GENOMIC DNA]</scope>
    <source>
        <strain evidence="13">DSM 45196</strain>
    </source>
</reference>
<evidence type="ECO:0000256" key="10">
    <source>
        <dbReference type="HAMAP-Rule" id="MF_00244"/>
    </source>
</evidence>
<dbReference type="EC" id="2.7.7.18" evidence="10"/>
<dbReference type="SUPFAM" id="SSF52374">
    <property type="entry name" value="Nucleotidylyl transferase"/>
    <property type="match status" value="1"/>
</dbReference>
<dbReference type="NCBIfam" id="TIGR00125">
    <property type="entry name" value="cyt_tran_rel"/>
    <property type="match status" value="1"/>
</dbReference>
<keyword evidence="6 10" id="KW-0547">Nucleotide-binding</keyword>
<evidence type="ECO:0000256" key="5">
    <source>
        <dbReference type="ARBA" id="ARBA00022695"/>
    </source>
</evidence>
<keyword evidence="3 10" id="KW-0662">Pyridine nucleotide biosynthesis</keyword>
<dbReference type="NCBIfam" id="TIGR00482">
    <property type="entry name" value="nicotinate (nicotinamide) nucleotide adenylyltransferase"/>
    <property type="match status" value="1"/>
</dbReference>
<evidence type="ECO:0000256" key="6">
    <source>
        <dbReference type="ARBA" id="ARBA00022741"/>
    </source>
</evidence>
<comment type="pathway">
    <text evidence="2 10">Cofactor biosynthesis; NAD(+) biosynthesis; deamido-NAD(+) from nicotinate D-ribonucleotide: step 1/1.</text>
</comment>
<evidence type="ECO:0000256" key="1">
    <source>
        <dbReference type="ARBA" id="ARBA00002324"/>
    </source>
</evidence>
<evidence type="ECO:0000313" key="13">
    <source>
        <dbReference type="Proteomes" id="UP000186795"/>
    </source>
</evidence>
<evidence type="ECO:0000259" key="11">
    <source>
        <dbReference type="Pfam" id="PF01467"/>
    </source>
</evidence>
<proteinExistence type="inferred from homology"/>
<name>A0A1N7KW32_9BACL</name>
<dbReference type="InterPro" id="IPR004821">
    <property type="entry name" value="Cyt_trans-like"/>
</dbReference>
<evidence type="ECO:0000256" key="4">
    <source>
        <dbReference type="ARBA" id="ARBA00022679"/>
    </source>
</evidence>
<keyword evidence="7 10" id="KW-0067">ATP-binding</keyword>
<evidence type="ECO:0000256" key="2">
    <source>
        <dbReference type="ARBA" id="ARBA00005019"/>
    </source>
</evidence>
<dbReference type="HAMAP" id="MF_00244">
    <property type="entry name" value="NaMN_adenylyltr"/>
    <property type="match status" value="1"/>
</dbReference>
<dbReference type="GO" id="GO:0004515">
    <property type="term" value="F:nicotinate-nucleotide adenylyltransferase activity"/>
    <property type="evidence" value="ECO:0007669"/>
    <property type="project" value="UniProtKB-UniRule"/>
</dbReference>
<dbReference type="Proteomes" id="UP000186795">
    <property type="component" value="Unassembled WGS sequence"/>
</dbReference>